<gene>
    <name evidence="10" type="ORF">LCGC14_0340610</name>
</gene>
<organism evidence="10">
    <name type="scientific">marine sediment metagenome</name>
    <dbReference type="NCBI Taxonomy" id="412755"/>
    <lineage>
        <taxon>unclassified sequences</taxon>
        <taxon>metagenomes</taxon>
        <taxon>ecological metagenomes</taxon>
    </lineage>
</organism>
<dbReference type="HAMAP" id="MF_00024">
    <property type="entry name" value="CobD_CbiB"/>
    <property type="match status" value="1"/>
</dbReference>
<dbReference type="GO" id="GO:0005886">
    <property type="term" value="C:plasma membrane"/>
    <property type="evidence" value="ECO:0007669"/>
    <property type="project" value="UniProtKB-SubCell"/>
</dbReference>
<feature type="transmembrane region" description="Helical" evidence="9">
    <location>
        <begin position="165"/>
        <end position="182"/>
    </location>
</feature>
<dbReference type="EMBL" id="LAZR01000248">
    <property type="protein sequence ID" value="KKN79400.1"/>
    <property type="molecule type" value="Genomic_DNA"/>
</dbReference>
<comment type="similarity">
    <text evidence="3">Belongs to the CobD/CbiB family.</text>
</comment>
<feature type="transmembrane region" description="Helical" evidence="9">
    <location>
        <begin position="299"/>
        <end position="325"/>
    </location>
</feature>
<evidence type="ECO:0000256" key="4">
    <source>
        <dbReference type="ARBA" id="ARBA00022475"/>
    </source>
</evidence>
<evidence type="ECO:0000313" key="10">
    <source>
        <dbReference type="EMBL" id="KKN79400.1"/>
    </source>
</evidence>
<dbReference type="GO" id="GO:0009236">
    <property type="term" value="P:cobalamin biosynthetic process"/>
    <property type="evidence" value="ECO:0007669"/>
    <property type="project" value="UniProtKB-UniPathway"/>
</dbReference>
<dbReference type="AlphaFoldDB" id="A0A0F9TDR5"/>
<evidence type="ECO:0000256" key="6">
    <source>
        <dbReference type="ARBA" id="ARBA00022692"/>
    </source>
</evidence>
<keyword evidence="4" id="KW-1003">Cell membrane</keyword>
<keyword evidence="8 9" id="KW-0472">Membrane</keyword>
<comment type="caution">
    <text evidence="10">The sequence shown here is derived from an EMBL/GenBank/DDBJ whole genome shotgun (WGS) entry which is preliminary data.</text>
</comment>
<dbReference type="GO" id="GO:0048472">
    <property type="term" value="F:threonine-phosphate decarboxylase activity"/>
    <property type="evidence" value="ECO:0007669"/>
    <property type="project" value="InterPro"/>
</dbReference>
<evidence type="ECO:0000256" key="7">
    <source>
        <dbReference type="ARBA" id="ARBA00022989"/>
    </source>
</evidence>
<reference evidence="10" key="1">
    <citation type="journal article" date="2015" name="Nature">
        <title>Complex archaea that bridge the gap between prokaryotes and eukaryotes.</title>
        <authorList>
            <person name="Spang A."/>
            <person name="Saw J.H."/>
            <person name="Jorgensen S.L."/>
            <person name="Zaremba-Niedzwiedzka K."/>
            <person name="Martijn J."/>
            <person name="Lind A.E."/>
            <person name="van Eijk R."/>
            <person name="Schleper C."/>
            <person name="Guy L."/>
            <person name="Ettema T.J."/>
        </authorList>
    </citation>
    <scope>NUCLEOTIDE SEQUENCE</scope>
</reference>
<comment type="subcellular location">
    <subcellularLocation>
        <location evidence="1">Cell membrane</location>
        <topology evidence="1">Multi-pass membrane protein</topology>
    </subcellularLocation>
</comment>
<evidence type="ECO:0008006" key="11">
    <source>
        <dbReference type="Google" id="ProtNLM"/>
    </source>
</evidence>
<proteinExistence type="inferred from homology"/>
<evidence type="ECO:0000256" key="2">
    <source>
        <dbReference type="ARBA" id="ARBA00004953"/>
    </source>
</evidence>
<feature type="transmembrane region" description="Helical" evidence="9">
    <location>
        <begin position="61"/>
        <end position="83"/>
    </location>
</feature>
<comment type="pathway">
    <text evidence="2">Cofactor biosynthesis; adenosylcobalamin biosynthesis.</text>
</comment>
<dbReference type="Pfam" id="PF03186">
    <property type="entry name" value="CobD_Cbib"/>
    <property type="match status" value="1"/>
</dbReference>
<dbReference type="UniPathway" id="UPA00148"/>
<evidence type="ECO:0000256" key="1">
    <source>
        <dbReference type="ARBA" id="ARBA00004651"/>
    </source>
</evidence>
<name>A0A0F9TDR5_9ZZZZ</name>
<dbReference type="InterPro" id="IPR004485">
    <property type="entry name" value="Cobalamin_biosynth_CobD/CbiB"/>
</dbReference>
<protein>
    <recommendedName>
        <fullName evidence="11">Cobalamin biosynthesis protein CobD</fullName>
    </recommendedName>
</protein>
<keyword evidence="6 9" id="KW-0812">Transmembrane</keyword>
<keyword evidence="5" id="KW-0169">Cobalamin biosynthesis</keyword>
<dbReference type="NCBIfam" id="TIGR00380">
    <property type="entry name" value="cobal_cbiB"/>
    <property type="match status" value="1"/>
</dbReference>
<evidence type="ECO:0000256" key="9">
    <source>
        <dbReference type="SAM" id="Phobius"/>
    </source>
</evidence>
<dbReference type="PANTHER" id="PTHR34308:SF1">
    <property type="entry name" value="COBALAMIN BIOSYNTHESIS PROTEIN CBIB"/>
    <property type="match status" value="1"/>
</dbReference>
<keyword evidence="7 9" id="KW-1133">Transmembrane helix</keyword>
<evidence type="ECO:0000256" key="8">
    <source>
        <dbReference type="ARBA" id="ARBA00023136"/>
    </source>
</evidence>
<sequence length="326" mass="34816">MMSRLAILFLGTALDRLVGDPDWLWRRVPHPVVLVGWVIDRLDQILNRPQLGESARWRNGIIAAGLLVGGALLAGVLLSTLFAIAGPVGWLFEALVLAVFLAQKSLIDHVRAVERALDEKGLESGRRAVAMIVGRDPEALDEAGVCRAAIESLAENASDGVVAPFLWYLVLGLPGLLVYKAVNTADSMIAHMNDRHRAFGWASAKLDDWMNWPAARLTALLIALSAGMRDRSKAVSQAALATARRDAPLHRSPNAGWPEAAMAAALGLSLGGPRRYGNLEVEAPMLNPAGRRWAGPADIAAAIGLFRTAANLLLAFAALLFIAAAL</sequence>
<accession>A0A0F9TDR5</accession>
<dbReference type="PANTHER" id="PTHR34308">
    <property type="entry name" value="COBALAMIN BIOSYNTHESIS PROTEIN CBIB"/>
    <property type="match status" value="1"/>
</dbReference>
<evidence type="ECO:0000256" key="3">
    <source>
        <dbReference type="ARBA" id="ARBA00006263"/>
    </source>
</evidence>
<evidence type="ECO:0000256" key="5">
    <source>
        <dbReference type="ARBA" id="ARBA00022573"/>
    </source>
</evidence>